<dbReference type="InterPro" id="IPR013024">
    <property type="entry name" value="GGCT-like"/>
</dbReference>
<comment type="caution">
    <text evidence="3">The sequence shown here is derived from an EMBL/GenBank/DDBJ whole genome shotgun (WGS) entry which is preliminary data.</text>
</comment>
<accession>A0A9W6JYT4</accession>
<dbReference type="CDD" id="cd06661">
    <property type="entry name" value="GGCT_like"/>
    <property type="match status" value="1"/>
</dbReference>
<dbReference type="GO" id="GO:0005737">
    <property type="term" value="C:cytoplasm"/>
    <property type="evidence" value="ECO:0007669"/>
    <property type="project" value="TreeGrafter"/>
</dbReference>
<dbReference type="GO" id="GO:0061928">
    <property type="term" value="F:glutathione specific gamma-glutamylcyclotransferase activity"/>
    <property type="evidence" value="ECO:0007669"/>
    <property type="project" value="UniProtKB-EC"/>
</dbReference>
<dbReference type="EC" id="4.3.2.7" evidence="1"/>
<dbReference type="SUPFAM" id="SSF110857">
    <property type="entry name" value="Gamma-glutamyl cyclotransferase-like"/>
    <property type="match status" value="1"/>
</dbReference>
<dbReference type="InterPro" id="IPR036568">
    <property type="entry name" value="GGCT-like_sf"/>
</dbReference>
<evidence type="ECO:0000256" key="1">
    <source>
        <dbReference type="ARBA" id="ARBA00012344"/>
    </source>
</evidence>
<proteinExistence type="predicted"/>
<protein>
    <recommendedName>
        <fullName evidence="1">glutathione-specific gamma-glutamylcyclotransferase</fullName>
        <ecNumber evidence="1">4.3.2.7</ecNumber>
    </recommendedName>
</protein>
<keyword evidence="2" id="KW-0456">Lyase</keyword>
<sequence length="183" mass="19989">MTSSLPATHDAATDLWVFGYGSLMWNPGFAHEESVPARLIGAHRSLCVLSVHWRGTAERPGLVLGLDRGGSCVGLAFRVAAARAEATIAYLREREQVTNIYREATRRVWLRDGSGRSVPALAFLVDRGHAQYAGAMGPEQRLHLVRQGHGIGGPNVDYVRATARHLADLNIVDAELEWIAARL</sequence>
<dbReference type="AlphaFoldDB" id="A0A9W6JYT4"/>
<dbReference type="GO" id="GO:0006751">
    <property type="term" value="P:glutathione catabolic process"/>
    <property type="evidence" value="ECO:0007669"/>
    <property type="project" value="InterPro"/>
</dbReference>
<reference evidence="3" key="1">
    <citation type="journal article" date="2014" name="Int. J. Syst. Evol. Microbiol.">
        <title>Complete genome sequence of Corynebacterium casei LMG S-19264T (=DSM 44701T), isolated from a smear-ripened cheese.</title>
        <authorList>
            <consortium name="US DOE Joint Genome Institute (JGI-PGF)"/>
            <person name="Walter F."/>
            <person name="Albersmeier A."/>
            <person name="Kalinowski J."/>
            <person name="Ruckert C."/>
        </authorList>
    </citation>
    <scope>NUCLEOTIDE SEQUENCE</scope>
    <source>
        <strain evidence="3">VKM B-2789</strain>
    </source>
</reference>
<gene>
    <name evidence="3" type="primary">chaC</name>
    <name evidence="3" type="ORF">GCM10017653_44410</name>
</gene>
<organism evidence="3 4">
    <name type="scientific">Ancylobacter defluvii</name>
    <dbReference type="NCBI Taxonomy" id="1282440"/>
    <lineage>
        <taxon>Bacteria</taxon>
        <taxon>Pseudomonadati</taxon>
        <taxon>Pseudomonadota</taxon>
        <taxon>Alphaproteobacteria</taxon>
        <taxon>Hyphomicrobiales</taxon>
        <taxon>Xanthobacteraceae</taxon>
        <taxon>Ancylobacter</taxon>
    </lineage>
</organism>
<name>A0A9W6JYT4_9HYPH</name>
<dbReference type="RefSeq" id="WP_213363939.1">
    <property type="nucleotide sequence ID" value="NZ_BSFM01000020.1"/>
</dbReference>
<dbReference type="Gene3D" id="3.10.490.10">
    <property type="entry name" value="Gamma-glutamyl cyclotransferase-like"/>
    <property type="match status" value="1"/>
</dbReference>
<evidence type="ECO:0000313" key="3">
    <source>
        <dbReference type="EMBL" id="GLK86371.1"/>
    </source>
</evidence>
<evidence type="ECO:0000313" key="4">
    <source>
        <dbReference type="Proteomes" id="UP001143330"/>
    </source>
</evidence>
<dbReference type="EMBL" id="BSFM01000020">
    <property type="protein sequence ID" value="GLK86371.1"/>
    <property type="molecule type" value="Genomic_DNA"/>
</dbReference>
<dbReference type="InterPro" id="IPR006840">
    <property type="entry name" value="ChaC"/>
</dbReference>
<reference evidence="3" key="2">
    <citation type="submission" date="2023-01" db="EMBL/GenBank/DDBJ databases">
        <authorList>
            <person name="Sun Q."/>
            <person name="Evtushenko L."/>
        </authorList>
    </citation>
    <scope>NUCLEOTIDE SEQUENCE</scope>
    <source>
        <strain evidence="3">VKM B-2789</strain>
    </source>
</reference>
<keyword evidence="4" id="KW-1185">Reference proteome</keyword>
<dbReference type="Proteomes" id="UP001143330">
    <property type="component" value="Unassembled WGS sequence"/>
</dbReference>
<evidence type="ECO:0000256" key="2">
    <source>
        <dbReference type="ARBA" id="ARBA00023239"/>
    </source>
</evidence>
<dbReference type="Pfam" id="PF04752">
    <property type="entry name" value="ChaC"/>
    <property type="match status" value="1"/>
</dbReference>
<dbReference type="PANTHER" id="PTHR12192">
    <property type="entry name" value="CATION TRANSPORT PROTEIN CHAC-RELATED"/>
    <property type="match status" value="1"/>
</dbReference>
<dbReference type="PANTHER" id="PTHR12192:SF2">
    <property type="entry name" value="GLUTATHIONE-SPECIFIC GAMMA-GLUTAMYLCYCLOTRANSFERASE 2"/>
    <property type="match status" value="1"/>
</dbReference>